<dbReference type="Gene3D" id="3.90.550.10">
    <property type="entry name" value="Spore Coat Polysaccharide Biosynthesis Protein SpsA, Chain A"/>
    <property type="match status" value="1"/>
</dbReference>
<dbReference type="InterPro" id="IPR029044">
    <property type="entry name" value="Nucleotide-diphossugar_trans"/>
</dbReference>
<dbReference type="STRING" id="315423.SAMN04488020_11839"/>
<evidence type="ECO:0000313" key="3">
    <source>
        <dbReference type="Proteomes" id="UP000193870"/>
    </source>
</evidence>
<evidence type="ECO:0000313" key="2">
    <source>
        <dbReference type="EMBL" id="SLN70454.1"/>
    </source>
</evidence>
<name>A0A1Y5TX44_9RHOB</name>
<evidence type="ECO:0000259" key="1">
    <source>
        <dbReference type="Pfam" id="PF00535"/>
    </source>
</evidence>
<organism evidence="2 3">
    <name type="scientific">Palleronia marisminoris</name>
    <dbReference type="NCBI Taxonomy" id="315423"/>
    <lineage>
        <taxon>Bacteria</taxon>
        <taxon>Pseudomonadati</taxon>
        <taxon>Pseudomonadota</taxon>
        <taxon>Alphaproteobacteria</taxon>
        <taxon>Rhodobacterales</taxon>
        <taxon>Roseobacteraceae</taxon>
        <taxon>Palleronia</taxon>
    </lineage>
</organism>
<keyword evidence="3" id="KW-1185">Reference proteome</keyword>
<dbReference type="InterPro" id="IPR050834">
    <property type="entry name" value="Glycosyltransf_2"/>
</dbReference>
<dbReference type="PANTHER" id="PTHR43685">
    <property type="entry name" value="GLYCOSYLTRANSFERASE"/>
    <property type="match status" value="1"/>
</dbReference>
<dbReference type="Proteomes" id="UP000193870">
    <property type="component" value="Unassembled WGS sequence"/>
</dbReference>
<keyword evidence="2" id="KW-0808">Transferase</keyword>
<dbReference type="AlphaFoldDB" id="A0A1Y5TX44"/>
<keyword evidence="2" id="KW-0328">Glycosyltransferase</keyword>
<sequence length="344" mass="39384">MPQTEIATPVKTNEPLVTCVIIFLNGERFIAEAIESVLAQTYENWELVLVDDGTTDGATAIAKDYARRHPDRIRYTEHENHENRGMSASRNAGLRLGRGEYVAFLDADDVWLPDRLKVHVEVLERMPAAAMSVAPTLLWSSWDKTLPRYRPWLSKDMRTLVDVPVGRLLPDPVVARQYLEGHGANLAAIHSITIRREKLLAIGGFDDTFRRLYEDQVMIFKMLLNYPAVAIDQVLDRYRQHPDSATRQDGGTIGDAGMRPIFLEWLQTYMIRQGITDPDLWRALRGEMFRFDDPKAWNRANPFNAFVNRWGAETRLAVIYILTPKVYHRLRRMAGLKPLGVDQA</sequence>
<dbReference type="GO" id="GO:0016757">
    <property type="term" value="F:glycosyltransferase activity"/>
    <property type="evidence" value="ECO:0007669"/>
    <property type="project" value="UniProtKB-KW"/>
</dbReference>
<dbReference type="SUPFAM" id="SSF53448">
    <property type="entry name" value="Nucleotide-diphospho-sugar transferases"/>
    <property type="match status" value="1"/>
</dbReference>
<dbReference type="EMBL" id="FWFV01000017">
    <property type="protein sequence ID" value="SLN70454.1"/>
    <property type="molecule type" value="Genomic_DNA"/>
</dbReference>
<accession>A0A1Y5TX44</accession>
<dbReference type="CDD" id="cd00761">
    <property type="entry name" value="Glyco_tranf_GTA_type"/>
    <property type="match status" value="1"/>
</dbReference>
<dbReference type="PANTHER" id="PTHR43685:SF11">
    <property type="entry name" value="GLYCOSYLTRANSFERASE TAGX-RELATED"/>
    <property type="match status" value="1"/>
</dbReference>
<dbReference type="Pfam" id="PF00535">
    <property type="entry name" value="Glycos_transf_2"/>
    <property type="match status" value="1"/>
</dbReference>
<protein>
    <submittedName>
        <fullName evidence="2">Putative glycosyltransferase EpsE</fullName>
        <ecNumber evidence="2">2.4.-.-</ecNumber>
    </submittedName>
</protein>
<gene>
    <name evidence="2" type="primary">epsE</name>
    <name evidence="2" type="ORF">PAM7066_03582</name>
</gene>
<dbReference type="EC" id="2.4.-.-" evidence="2"/>
<dbReference type="InterPro" id="IPR001173">
    <property type="entry name" value="Glyco_trans_2-like"/>
</dbReference>
<reference evidence="2 3" key="1">
    <citation type="submission" date="2017-03" db="EMBL/GenBank/DDBJ databases">
        <authorList>
            <person name="Afonso C.L."/>
            <person name="Miller P.J."/>
            <person name="Scott M.A."/>
            <person name="Spackman E."/>
            <person name="Goraichik I."/>
            <person name="Dimitrov K.M."/>
            <person name="Suarez D.L."/>
            <person name="Swayne D.E."/>
        </authorList>
    </citation>
    <scope>NUCLEOTIDE SEQUENCE [LARGE SCALE GENOMIC DNA]</scope>
    <source>
        <strain evidence="2 3">CECT 7066</strain>
    </source>
</reference>
<proteinExistence type="predicted"/>
<feature type="domain" description="Glycosyltransferase 2-like" evidence="1">
    <location>
        <begin position="19"/>
        <end position="131"/>
    </location>
</feature>
<dbReference type="RefSeq" id="WP_175484728.1">
    <property type="nucleotide sequence ID" value="NZ_FOPF01000018.1"/>
</dbReference>